<protein>
    <submittedName>
        <fullName evidence="7">Branched-chain amino acid ABC transporter permease</fullName>
    </submittedName>
</protein>
<proteinExistence type="predicted"/>
<dbReference type="EMBL" id="RDQM01000012">
    <property type="protein sequence ID" value="RMW96261.1"/>
    <property type="molecule type" value="Genomic_DNA"/>
</dbReference>
<reference evidence="7 8" key="1">
    <citation type="submission" date="2018-10" db="EMBL/GenBank/DDBJ databases">
        <title>Comamonadaceae CDC group NO-1 genome sequencing and assembly.</title>
        <authorList>
            <person name="Bernier A.-M."/>
            <person name="Bernard K."/>
        </authorList>
    </citation>
    <scope>NUCLEOTIDE SEQUENCE [LARGE SCALE GENOMIC DNA]</scope>
    <source>
        <strain evidence="7 8">NML970147</strain>
    </source>
</reference>
<feature type="transmembrane region" description="Helical" evidence="6">
    <location>
        <begin position="34"/>
        <end position="53"/>
    </location>
</feature>
<feature type="transmembrane region" description="Helical" evidence="6">
    <location>
        <begin position="297"/>
        <end position="321"/>
    </location>
</feature>
<feature type="transmembrane region" description="Helical" evidence="6">
    <location>
        <begin position="262"/>
        <end position="285"/>
    </location>
</feature>
<feature type="transmembrane region" description="Helical" evidence="6">
    <location>
        <begin position="401"/>
        <end position="419"/>
    </location>
</feature>
<evidence type="ECO:0000256" key="6">
    <source>
        <dbReference type="SAM" id="Phobius"/>
    </source>
</evidence>
<dbReference type="GO" id="GO:0005886">
    <property type="term" value="C:plasma membrane"/>
    <property type="evidence" value="ECO:0007669"/>
    <property type="project" value="UniProtKB-SubCell"/>
</dbReference>
<comment type="caution">
    <text evidence="7">The sequence shown here is derived from an EMBL/GenBank/DDBJ whole genome shotgun (WGS) entry which is preliminary data.</text>
</comment>
<feature type="transmembrane region" description="Helical" evidence="6">
    <location>
        <begin position="174"/>
        <end position="192"/>
    </location>
</feature>
<dbReference type="RefSeq" id="WP_122238848.1">
    <property type="nucleotide sequence ID" value="NZ_RDQM01000012.1"/>
</dbReference>
<evidence type="ECO:0000313" key="7">
    <source>
        <dbReference type="EMBL" id="RMW96261.1"/>
    </source>
</evidence>
<dbReference type="CDD" id="cd06581">
    <property type="entry name" value="TM_PBP1_LivM_like"/>
    <property type="match status" value="1"/>
</dbReference>
<organism evidence="7 8">
    <name type="scientific">Allofranklinella schreckenbergeri</name>
    <dbReference type="NCBI Taxonomy" id="1076744"/>
    <lineage>
        <taxon>Bacteria</taxon>
        <taxon>Pseudomonadati</taxon>
        <taxon>Pseudomonadota</taxon>
        <taxon>Betaproteobacteria</taxon>
        <taxon>Burkholderiales</taxon>
        <taxon>Comamonadaceae</taxon>
        <taxon>Allofranklinella</taxon>
    </lineage>
</organism>
<evidence type="ECO:0000256" key="2">
    <source>
        <dbReference type="ARBA" id="ARBA00022475"/>
    </source>
</evidence>
<keyword evidence="4 6" id="KW-1133">Transmembrane helix</keyword>
<dbReference type="PANTHER" id="PTHR30482:SF17">
    <property type="entry name" value="ABC TRANSPORTER ATP-BINDING PROTEIN"/>
    <property type="match status" value="1"/>
</dbReference>
<feature type="transmembrane region" description="Helical" evidence="6">
    <location>
        <begin position="349"/>
        <end position="370"/>
    </location>
</feature>
<evidence type="ECO:0000256" key="1">
    <source>
        <dbReference type="ARBA" id="ARBA00004651"/>
    </source>
</evidence>
<accession>A0A3M6Q1C5</accession>
<name>A0A3M6Q1C5_9BURK</name>
<evidence type="ECO:0000256" key="3">
    <source>
        <dbReference type="ARBA" id="ARBA00022692"/>
    </source>
</evidence>
<keyword evidence="3 6" id="KW-0812">Transmembrane</keyword>
<feature type="transmembrane region" description="Helical" evidence="6">
    <location>
        <begin position="96"/>
        <end position="116"/>
    </location>
</feature>
<sequence>MPATPARHTTLLAFAAYALILLLAPLLWRGGLALGMLTQMGYLSIICLSYNLLLGQGGMLSFGHAVYVGLAGFAAIHVLNWSGAQASAGAPFVPVALIPLVGGLAGAWLAVLLGYLNTRHAGTPFAMITLGVGELVSALALMLPGWFGGEGGIGTDRVIGQPVAGISFGPAIEVYYLVAAYALVCTALMYAFTHTPLGRMLNAVRDNPERAAFVGYDPRRVRYLAFIASGFFAGIGGALMVLHLEIITAMDSLSTTRSGAYLLFTFLGGAGFFFGPIIGAVLMVLGTIWLSELTQAWMLYLGLLFLLMVMFAPGGVAGLLARGWQRGCHAWHNARQQRWPSWRQAWARALPPLALWSALACALAGLAVLVEMLYHRQLNAVLGEPLLFMGLTLDVHQPRHWLLAALWLAGWAGLAGAIYRCKRYHITNQTKNENGL</sequence>
<dbReference type="InterPro" id="IPR043428">
    <property type="entry name" value="LivM-like"/>
</dbReference>
<feature type="transmembrane region" description="Helical" evidence="6">
    <location>
        <begin position="65"/>
        <end position="84"/>
    </location>
</feature>
<keyword evidence="5 6" id="KW-0472">Membrane</keyword>
<dbReference type="Proteomes" id="UP000267521">
    <property type="component" value="Unassembled WGS sequence"/>
</dbReference>
<gene>
    <name evidence="7" type="ORF">EBQ26_09900</name>
</gene>
<dbReference type="InterPro" id="IPR001851">
    <property type="entry name" value="ABC_transp_permease"/>
</dbReference>
<evidence type="ECO:0000256" key="5">
    <source>
        <dbReference type="ARBA" id="ARBA00023136"/>
    </source>
</evidence>
<dbReference type="GO" id="GO:0015658">
    <property type="term" value="F:branched-chain amino acid transmembrane transporter activity"/>
    <property type="evidence" value="ECO:0007669"/>
    <property type="project" value="InterPro"/>
</dbReference>
<feature type="transmembrane region" description="Helical" evidence="6">
    <location>
        <begin position="223"/>
        <end position="242"/>
    </location>
</feature>
<dbReference type="AlphaFoldDB" id="A0A3M6Q1C5"/>
<evidence type="ECO:0000313" key="8">
    <source>
        <dbReference type="Proteomes" id="UP000267521"/>
    </source>
</evidence>
<keyword evidence="2" id="KW-1003">Cell membrane</keyword>
<comment type="subcellular location">
    <subcellularLocation>
        <location evidence="1">Cell membrane</location>
        <topology evidence="1">Multi-pass membrane protein</topology>
    </subcellularLocation>
</comment>
<evidence type="ECO:0000256" key="4">
    <source>
        <dbReference type="ARBA" id="ARBA00022989"/>
    </source>
</evidence>
<dbReference type="Pfam" id="PF02653">
    <property type="entry name" value="BPD_transp_2"/>
    <property type="match status" value="1"/>
</dbReference>
<feature type="transmembrane region" description="Helical" evidence="6">
    <location>
        <begin position="128"/>
        <end position="147"/>
    </location>
</feature>
<feature type="transmembrane region" description="Helical" evidence="6">
    <location>
        <begin position="9"/>
        <end position="28"/>
    </location>
</feature>
<dbReference type="PANTHER" id="PTHR30482">
    <property type="entry name" value="HIGH-AFFINITY BRANCHED-CHAIN AMINO ACID TRANSPORT SYSTEM PERMEASE"/>
    <property type="match status" value="1"/>
</dbReference>